<evidence type="ECO:0000259" key="4">
    <source>
        <dbReference type="PROSITE" id="PS50043"/>
    </source>
</evidence>
<proteinExistence type="predicted"/>
<dbReference type="Proteomes" id="UP001161388">
    <property type="component" value="Unassembled WGS sequence"/>
</dbReference>
<dbReference type="Pfam" id="PF00196">
    <property type="entry name" value="GerE"/>
    <property type="match status" value="1"/>
</dbReference>
<dbReference type="CDD" id="cd06170">
    <property type="entry name" value="LuxR_C_like"/>
    <property type="match status" value="1"/>
</dbReference>
<dbReference type="PROSITE" id="PS00622">
    <property type="entry name" value="HTH_LUXR_1"/>
    <property type="match status" value="1"/>
</dbReference>
<sequence length="268" mass="28878">MPQTSFQAFSEKLASVIDGQSGADRFIEAVSALYPCEAAFAVLNRPNASPVYLADSYADLSSKAAVQRYVTSTFEINPVHNAIRGGLGGGVYRMADLAPDNWSATTADVIADDAEEISFRTPGWPQGLREVSVLVELEDGMVGEISLARAAASKGIPDADLDALRSVLPLIRSAFLRLASNSINNLPLDQTKSRSLASFGNDILSPREAEIIQMILKGHSSLSISLSLDIALPTVKSHRRNAYAKLGISTQQQLFHAYLKSREPEGEK</sequence>
<evidence type="ECO:0000313" key="5">
    <source>
        <dbReference type="EMBL" id="GLQ29034.1"/>
    </source>
</evidence>
<keyword evidence="6" id="KW-1185">Reference proteome</keyword>
<accession>A0ABQ5VQ17</accession>
<name>A0ABQ5VQ17_9RHOB</name>
<comment type="caution">
    <text evidence="5">The sequence shown here is derived from an EMBL/GenBank/DDBJ whole genome shotgun (WGS) entry which is preliminary data.</text>
</comment>
<dbReference type="PRINTS" id="PR00038">
    <property type="entry name" value="HTHLUXR"/>
</dbReference>
<evidence type="ECO:0000256" key="2">
    <source>
        <dbReference type="ARBA" id="ARBA00023125"/>
    </source>
</evidence>
<gene>
    <name evidence="5" type="ORF">GCM10007927_38370</name>
</gene>
<keyword evidence="3" id="KW-0804">Transcription</keyword>
<dbReference type="SUPFAM" id="SSF46894">
    <property type="entry name" value="C-terminal effector domain of the bipartite response regulators"/>
    <property type="match status" value="1"/>
</dbReference>
<dbReference type="PANTHER" id="PTHR44688:SF16">
    <property type="entry name" value="DNA-BINDING TRANSCRIPTIONAL ACTIVATOR DEVR_DOSR"/>
    <property type="match status" value="1"/>
</dbReference>
<dbReference type="InterPro" id="IPR000792">
    <property type="entry name" value="Tscrpt_reg_LuxR_C"/>
</dbReference>
<dbReference type="InterPro" id="IPR036388">
    <property type="entry name" value="WH-like_DNA-bd_sf"/>
</dbReference>
<keyword evidence="2" id="KW-0238">DNA-binding</keyword>
<dbReference type="EMBL" id="BSNL01000006">
    <property type="protein sequence ID" value="GLQ29034.1"/>
    <property type="molecule type" value="Genomic_DNA"/>
</dbReference>
<evidence type="ECO:0000256" key="1">
    <source>
        <dbReference type="ARBA" id="ARBA00023015"/>
    </source>
</evidence>
<reference evidence="5" key="2">
    <citation type="submission" date="2023-01" db="EMBL/GenBank/DDBJ databases">
        <title>Draft genome sequence of Sulfitobacter pacificus strain NBRC 109915.</title>
        <authorList>
            <person name="Sun Q."/>
            <person name="Mori K."/>
        </authorList>
    </citation>
    <scope>NUCLEOTIDE SEQUENCE</scope>
    <source>
        <strain evidence="5">NBRC 109915</strain>
    </source>
</reference>
<dbReference type="PANTHER" id="PTHR44688">
    <property type="entry name" value="DNA-BINDING TRANSCRIPTIONAL ACTIVATOR DEVR_DOSR"/>
    <property type="match status" value="1"/>
</dbReference>
<reference evidence="5" key="1">
    <citation type="journal article" date="2014" name="Int. J. Syst. Evol. Microbiol.">
        <title>Complete genome of a new Firmicutes species belonging to the dominant human colonic microbiota ('Ruminococcus bicirculans') reveals two chromosomes and a selective capacity to utilize plant glucans.</title>
        <authorList>
            <consortium name="NISC Comparative Sequencing Program"/>
            <person name="Wegmann U."/>
            <person name="Louis P."/>
            <person name="Goesmann A."/>
            <person name="Henrissat B."/>
            <person name="Duncan S.H."/>
            <person name="Flint H.J."/>
        </authorList>
    </citation>
    <scope>NUCLEOTIDE SEQUENCE</scope>
    <source>
        <strain evidence="5">NBRC 109915</strain>
    </source>
</reference>
<evidence type="ECO:0000313" key="6">
    <source>
        <dbReference type="Proteomes" id="UP001161388"/>
    </source>
</evidence>
<evidence type="ECO:0000256" key="3">
    <source>
        <dbReference type="ARBA" id="ARBA00023163"/>
    </source>
</evidence>
<dbReference type="SMART" id="SM00421">
    <property type="entry name" value="HTH_LUXR"/>
    <property type="match status" value="1"/>
</dbReference>
<dbReference type="Gene3D" id="1.10.10.10">
    <property type="entry name" value="Winged helix-like DNA-binding domain superfamily/Winged helix DNA-binding domain"/>
    <property type="match status" value="1"/>
</dbReference>
<feature type="domain" description="HTH luxR-type" evidence="4">
    <location>
        <begin position="197"/>
        <end position="262"/>
    </location>
</feature>
<dbReference type="InterPro" id="IPR016032">
    <property type="entry name" value="Sig_transdc_resp-reg_C-effctor"/>
</dbReference>
<organism evidence="5 6">
    <name type="scientific">Sulfitobacter pacificus</name>
    <dbReference type="NCBI Taxonomy" id="1499314"/>
    <lineage>
        <taxon>Bacteria</taxon>
        <taxon>Pseudomonadati</taxon>
        <taxon>Pseudomonadota</taxon>
        <taxon>Alphaproteobacteria</taxon>
        <taxon>Rhodobacterales</taxon>
        <taxon>Roseobacteraceae</taxon>
        <taxon>Sulfitobacter</taxon>
    </lineage>
</organism>
<dbReference type="RefSeq" id="WP_284376190.1">
    <property type="nucleotide sequence ID" value="NZ_BSNL01000006.1"/>
</dbReference>
<keyword evidence="1" id="KW-0805">Transcription regulation</keyword>
<protein>
    <submittedName>
        <fullName evidence="5">Helix-turn-helix transcriptional regulator</fullName>
    </submittedName>
</protein>
<dbReference type="PROSITE" id="PS50043">
    <property type="entry name" value="HTH_LUXR_2"/>
    <property type="match status" value="1"/>
</dbReference>